<organism evidence="2 3">
    <name type="scientific">Candidatus Stercoripulliclostridium pullicola</name>
    <dbReference type="NCBI Taxonomy" id="2840953"/>
    <lineage>
        <taxon>Bacteria</taxon>
        <taxon>Bacillati</taxon>
        <taxon>Bacillota</taxon>
        <taxon>Clostridia</taxon>
        <taxon>Eubacteriales</taxon>
        <taxon>Candidatus Stercoripulliclostridium</taxon>
    </lineage>
</organism>
<name>A0A940DIC5_9FIRM</name>
<evidence type="ECO:0000259" key="1">
    <source>
        <dbReference type="Pfam" id="PF12392"/>
    </source>
</evidence>
<dbReference type="Pfam" id="PF12392">
    <property type="entry name" value="DUF3656"/>
    <property type="match status" value="1"/>
</dbReference>
<evidence type="ECO:0000313" key="3">
    <source>
        <dbReference type="Proteomes" id="UP000727857"/>
    </source>
</evidence>
<dbReference type="InterPro" id="IPR020988">
    <property type="entry name" value="Pept_U32_collagenase"/>
</dbReference>
<dbReference type="EMBL" id="JADINF010000172">
    <property type="protein sequence ID" value="MBO8424717.1"/>
    <property type="molecule type" value="Genomic_DNA"/>
</dbReference>
<feature type="domain" description="Peptidase U32 collagenase" evidence="1">
    <location>
        <begin position="4"/>
        <end position="61"/>
    </location>
</feature>
<accession>A0A940DIC5</accession>
<proteinExistence type="predicted"/>
<gene>
    <name evidence="2" type="ORF">IAB16_06830</name>
</gene>
<reference evidence="2" key="1">
    <citation type="submission" date="2020-10" db="EMBL/GenBank/DDBJ databases">
        <authorList>
            <person name="Gilroy R."/>
        </authorList>
    </citation>
    <scope>NUCLEOTIDE SEQUENCE</scope>
    <source>
        <strain evidence="2">517</strain>
    </source>
</reference>
<protein>
    <submittedName>
        <fullName evidence="2">DUF3656 domain-containing protein</fullName>
    </submittedName>
</protein>
<dbReference type="Proteomes" id="UP000727857">
    <property type="component" value="Unassembled WGS sequence"/>
</dbReference>
<reference evidence="2" key="2">
    <citation type="journal article" date="2021" name="PeerJ">
        <title>Extensive microbial diversity within the chicken gut microbiome revealed by metagenomics and culture.</title>
        <authorList>
            <person name="Gilroy R."/>
            <person name="Ravi A."/>
            <person name="Getino M."/>
            <person name="Pursley I."/>
            <person name="Horton D.L."/>
            <person name="Alikhan N.F."/>
            <person name="Baker D."/>
            <person name="Gharbi K."/>
            <person name="Hall N."/>
            <person name="Watson M."/>
            <person name="Adriaenssens E.M."/>
            <person name="Foster-Nyarko E."/>
            <person name="Jarju S."/>
            <person name="Secka A."/>
            <person name="Antonio M."/>
            <person name="Oren A."/>
            <person name="Chaudhuri R.R."/>
            <person name="La Ragione R."/>
            <person name="Hildebrand F."/>
            <person name="Pallen M.J."/>
        </authorList>
    </citation>
    <scope>NUCLEOTIDE SEQUENCE</scope>
    <source>
        <strain evidence="2">517</strain>
    </source>
</reference>
<dbReference type="AlphaFoldDB" id="A0A940DIC5"/>
<evidence type="ECO:0000313" key="2">
    <source>
        <dbReference type="EMBL" id="MBO8424717.1"/>
    </source>
</evidence>
<feature type="non-terminal residue" evidence="2">
    <location>
        <position position="1"/>
    </location>
</feature>
<sequence>IEPLTEAASRALTADDVKEIFLKTDNYPYSPVTETEITGKVFAARSVLNALRRELYAKLFDAFAPHRAPSTDLTIPACPAGKASGKLAVIAEDFSFAPKARPFEAIFSPADYNDDAAFEAFFKNTEGRKKYLYVPALLGSDDERIIARRIKEFDGVYGENLAAIALKEKYGVGLFAGTGFNIFNGADIAGITEFTDKYAYSKELSLKEIRELNAGGYLFARGDVKVMDLGYCPYGKRCDRCNAPSRDILTDYAGRKFTLRRIRLASCRFEIYNPQILCASAPANANLLVNAVLRAPDETLALLSASDKEIKSLFECTAGASVRGTL</sequence>
<comment type="caution">
    <text evidence="2">The sequence shown here is derived from an EMBL/GenBank/DDBJ whole genome shotgun (WGS) entry which is preliminary data.</text>
</comment>